<proteinExistence type="predicted"/>
<keyword evidence="2" id="KW-1185">Reference proteome</keyword>
<organism evidence="1 2">
    <name type="scientific">Desmophyllum pertusum</name>
    <dbReference type="NCBI Taxonomy" id="174260"/>
    <lineage>
        <taxon>Eukaryota</taxon>
        <taxon>Metazoa</taxon>
        <taxon>Cnidaria</taxon>
        <taxon>Anthozoa</taxon>
        <taxon>Hexacorallia</taxon>
        <taxon>Scleractinia</taxon>
        <taxon>Caryophylliina</taxon>
        <taxon>Caryophylliidae</taxon>
        <taxon>Desmophyllum</taxon>
    </lineage>
</organism>
<dbReference type="EMBL" id="MU826389">
    <property type="protein sequence ID" value="KAJ7376801.1"/>
    <property type="molecule type" value="Genomic_DNA"/>
</dbReference>
<accession>A0A9W9Z7T9</accession>
<comment type="caution">
    <text evidence="1">The sequence shown here is derived from an EMBL/GenBank/DDBJ whole genome shotgun (WGS) entry which is preliminary data.</text>
</comment>
<dbReference type="Proteomes" id="UP001163046">
    <property type="component" value="Unassembled WGS sequence"/>
</dbReference>
<evidence type="ECO:0000313" key="2">
    <source>
        <dbReference type="Proteomes" id="UP001163046"/>
    </source>
</evidence>
<sequence>MSRRMSSREWDLVVVHAILTGWCFSKINTFNASLLFAWMVCLCDLVYCADTLARTSKHARLSKGFVNASFPDRTSLELFTYVSMAVSCVPYHVLVFAGLDISGVYLLLCALRLARLQWSGRINVRFQSIFNTARKRMRQAFSKPGKTTKEQQESKGNGKHYIKTENYRESYKLTTLQSYKIYSL</sequence>
<dbReference type="AlphaFoldDB" id="A0A9W9Z7T9"/>
<gene>
    <name evidence="1" type="ORF">OS493_032263</name>
</gene>
<name>A0A9W9Z7T9_9CNID</name>
<protein>
    <submittedName>
        <fullName evidence="1">Uncharacterized protein</fullName>
    </submittedName>
</protein>
<evidence type="ECO:0000313" key="1">
    <source>
        <dbReference type="EMBL" id="KAJ7376801.1"/>
    </source>
</evidence>
<reference evidence="1" key="1">
    <citation type="submission" date="2023-01" db="EMBL/GenBank/DDBJ databases">
        <title>Genome assembly of the deep-sea coral Lophelia pertusa.</title>
        <authorList>
            <person name="Herrera S."/>
            <person name="Cordes E."/>
        </authorList>
    </citation>
    <scope>NUCLEOTIDE SEQUENCE</scope>
    <source>
        <strain evidence="1">USNM1676648</strain>
        <tissue evidence="1">Polyp</tissue>
    </source>
</reference>